<dbReference type="GO" id="GO:0004151">
    <property type="term" value="F:dihydroorotase activity"/>
    <property type="evidence" value="ECO:0007669"/>
    <property type="project" value="UniProtKB-UniRule"/>
</dbReference>
<evidence type="ECO:0000256" key="2">
    <source>
        <dbReference type="ARBA" id="ARBA00010286"/>
    </source>
</evidence>
<evidence type="ECO:0000256" key="6">
    <source>
        <dbReference type="HAMAP-Rule" id="MF_00220"/>
    </source>
</evidence>
<dbReference type="GO" id="GO:0004038">
    <property type="term" value="F:allantoinase activity"/>
    <property type="evidence" value="ECO:0007669"/>
    <property type="project" value="TreeGrafter"/>
</dbReference>
<protein>
    <recommendedName>
        <fullName evidence="6">Dihydroorotase</fullName>
        <shortName evidence="6">DHOase</shortName>
        <ecNumber evidence="6">3.5.2.3</ecNumber>
    </recommendedName>
</protein>
<keyword evidence="9" id="KW-1185">Reference proteome</keyword>
<gene>
    <name evidence="6" type="primary">pyrC</name>
    <name evidence="8" type="ORF">Dthio_PD2438</name>
</gene>
<evidence type="ECO:0000256" key="5">
    <source>
        <dbReference type="ARBA" id="ARBA00022975"/>
    </source>
</evidence>
<dbReference type="InterPro" id="IPR002195">
    <property type="entry name" value="Dihydroorotase_CS"/>
</dbReference>
<dbReference type="Gene3D" id="3.20.20.140">
    <property type="entry name" value="Metal-dependent hydrolases"/>
    <property type="match status" value="1"/>
</dbReference>
<dbReference type="EC" id="3.5.2.3" evidence="6"/>
<feature type="binding site" evidence="6">
    <location>
        <position position="60"/>
    </location>
    <ligand>
        <name>Zn(2+)</name>
        <dbReference type="ChEBI" id="CHEBI:29105"/>
        <label>1</label>
    </ligand>
</feature>
<dbReference type="GO" id="GO:0005737">
    <property type="term" value="C:cytoplasm"/>
    <property type="evidence" value="ECO:0007669"/>
    <property type="project" value="TreeGrafter"/>
</dbReference>
<feature type="binding site" evidence="6">
    <location>
        <position position="62"/>
    </location>
    <ligand>
        <name>Zn(2+)</name>
        <dbReference type="ChEBI" id="CHEBI:29105"/>
        <label>1</label>
    </ligand>
</feature>
<dbReference type="InterPro" id="IPR024403">
    <property type="entry name" value="DHOase_cat"/>
</dbReference>
<dbReference type="CDD" id="cd01317">
    <property type="entry name" value="DHOase_IIa"/>
    <property type="match status" value="1"/>
</dbReference>
<dbReference type="Pfam" id="PF12890">
    <property type="entry name" value="DHOase"/>
    <property type="match status" value="1"/>
</dbReference>
<evidence type="ECO:0000313" key="9">
    <source>
        <dbReference type="Proteomes" id="UP000005496"/>
    </source>
</evidence>
<feature type="binding site" evidence="6">
    <location>
        <position position="311"/>
    </location>
    <ligand>
        <name>substrate</name>
    </ligand>
</feature>
<dbReference type="PROSITE" id="PS00483">
    <property type="entry name" value="DIHYDROOROTASE_2"/>
    <property type="match status" value="1"/>
</dbReference>
<feature type="binding site" evidence="6">
    <location>
        <position position="154"/>
    </location>
    <ligand>
        <name>Zn(2+)</name>
        <dbReference type="ChEBI" id="CHEBI:29105"/>
        <label>1</label>
    </ligand>
</feature>
<dbReference type="AlphaFoldDB" id="D6SQL8"/>
<comment type="caution">
    <text evidence="6">Lacks conserved residue(s) required for the propagation of feature annotation.</text>
</comment>
<dbReference type="GO" id="GO:0008270">
    <property type="term" value="F:zinc ion binding"/>
    <property type="evidence" value="ECO:0007669"/>
    <property type="project" value="UniProtKB-UniRule"/>
</dbReference>
<dbReference type="EMBL" id="ACJN02000002">
    <property type="protein sequence ID" value="EFI35044.1"/>
    <property type="molecule type" value="Genomic_DNA"/>
</dbReference>
<dbReference type="InterPro" id="IPR004722">
    <property type="entry name" value="DHOase"/>
</dbReference>
<keyword evidence="5 6" id="KW-0665">Pyrimidine biosynthesis</keyword>
<dbReference type="InterPro" id="IPR032466">
    <property type="entry name" value="Metal_Hydrolase"/>
</dbReference>
<feature type="binding site" evidence="6">
    <location>
        <position position="234"/>
    </location>
    <ligand>
        <name>Zn(2+)</name>
        <dbReference type="ChEBI" id="CHEBI:29105"/>
        <label>2</label>
    </ligand>
</feature>
<sequence length="426" mass="45917">MAYTRISNAVLNGTAGTLFLHEGLVQEFVPGGLKDPGSADKDRELDARGCHILPSLIDVHVHLRDPGLEYKEDISSGLSAAASGGFGRVLAMANTDPVNDNAGITGHMLQKAREHHPVGPFLHPVGALTRGLKGRDLAPLAELAQAGCRAFSNDGLPVQDNELFRRAVEYASDLDLKVIDHCEDSFLSSGGVMNEGRMSDYLGLKGIPDVAESLQVSRDILLAAYLNTPIHLAHISCASSVELIYQARQKSIPVSAETCPHYLHWSEELVSGYNTLARVNPPLRTRDDVLALRQAVRENIIDAVASDHAPHADFEKEVPFADAPNGISGLDTSLSLMLDLVRQGVLETQDLVRLMASNPGEIFRLPVCSFAPGDPADFILVDPEKQWVPGPETMLSKGRNTPCLGQTLQGRVMAHFLGGAAVINRL</sequence>
<dbReference type="NCBIfam" id="TIGR00857">
    <property type="entry name" value="pyrC_multi"/>
    <property type="match status" value="1"/>
</dbReference>
<feature type="binding site" evidence="6">
    <location>
        <position position="307"/>
    </location>
    <ligand>
        <name>Zn(2+)</name>
        <dbReference type="ChEBI" id="CHEBI:29105"/>
        <label>1</label>
    </ligand>
</feature>
<evidence type="ECO:0000256" key="1">
    <source>
        <dbReference type="ARBA" id="ARBA00002368"/>
    </source>
</evidence>
<dbReference type="InterPro" id="IPR011059">
    <property type="entry name" value="Metal-dep_hydrolase_composite"/>
</dbReference>
<keyword evidence="3 6" id="KW-0479">Metal-binding</keyword>
<comment type="similarity">
    <text evidence="2 6">Belongs to the metallo-dependent hydrolases superfamily. DHOase family. Class I DHOase subfamily.</text>
</comment>
<dbReference type="SUPFAM" id="SSF51556">
    <property type="entry name" value="Metallo-dependent hydrolases"/>
    <property type="match status" value="1"/>
</dbReference>
<dbReference type="Proteomes" id="UP000005496">
    <property type="component" value="Unassembled WGS sequence"/>
</dbReference>
<proteinExistence type="inferred from homology"/>
<evidence type="ECO:0000259" key="7">
    <source>
        <dbReference type="Pfam" id="PF12890"/>
    </source>
</evidence>
<comment type="function">
    <text evidence="1 6">Catalyzes the reversible cyclization of carbamoyl aspartate to dihydroorotate.</text>
</comment>
<feature type="active site" evidence="6">
    <location>
        <position position="307"/>
    </location>
</feature>
<dbReference type="PANTHER" id="PTHR43668:SF2">
    <property type="entry name" value="ALLANTOINASE"/>
    <property type="match status" value="1"/>
</dbReference>
<name>D6SQL8_9BACT</name>
<accession>D6SQL8</accession>
<dbReference type="PROSITE" id="PS00482">
    <property type="entry name" value="DIHYDROOROTASE_1"/>
    <property type="match status" value="1"/>
</dbReference>
<feature type="binding site" evidence="6">
    <location>
        <begin position="62"/>
        <end position="64"/>
    </location>
    <ligand>
        <name>substrate</name>
    </ligand>
</feature>
<organism evidence="8 9">
    <name type="scientific">Desulfonatronospira thiodismutans ASO3-1</name>
    <dbReference type="NCBI Taxonomy" id="555779"/>
    <lineage>
        <taxon>Bacteria</taxon>
        <taxon>Pseudomonadati</taxon>
        <taxon>Thermodesulfobacteriota</taxon>
        <taxon>Desulfovibrionia</taxon>
        <taxon>Desulfovibrionales</taxon>
        <taxon>Desulfonatronovibrionaceae</taxon>
        <taxon>Desulfonatronospira</taxon>
    </lineage>
</organism>
<dbReference type="RefSeq" id="WP_008870358.1">
    <property type="nucleotide sequence ID" value="NZ_ACJN02000002.1"/>
</dbReference>
<feature type="binding site" evidence="6">
    <location>
        <position position="154"/>
    </location>
    <ligand>
        <name>Zn(2+)</name>
        <dbReference type="ChEBI" id="CHEBI:29105"/>
        <label>2</label>
    </ligand>
</feature>
<keyword evidence="6" id="KW-0862">Zinc</keyword>
<evidence type="ECO:0000313" key="8">
    <source>
        <dbReference type="EMBL" id="EFI35044.1"/>
    </source>
</evidence>
<dbReference type="UniPathway" id="UPA00070">
    <property type="reaction ID" value="UER00117"/>
</dbReference>
<dbReference type="eggNOG" id="COG0044">
    <property type="taxonomic scope" value="Bacteria"/>
</dbReference>
<feature type="domain" description="Dihydroorotase catalytic" evidence="7">
    <location>
        <begin position="52"/>
        <end position="237"/>
    </location>
</feature>
<dbReference type="Gene3D" id="2.30.40.10">
    <property type="entry name" value="Urease, subunit C, domain 1"/>
    <property type="match status" value="1"/>
</dbReference>
<feature type="binding site" evidence="6">
    <location>
        <position position="94"/>
    </location>
    <ligand>
        <name>substrate</name>
    </ligand>
</feature>
<dbReference type="OrthoDB" id="9803027at2"/>
<evidence type="ECO:0000256" key="4">
    <source>
        <dbReference type="ARBA" id="ARBA00022801"/>
    </source>
</evidence>
<comment type="pathway">
    <text evidence="6">Pyrimidine metabolism; UMP biosynthesis via de novo pathway; (S)-dihydroorotate from bicarbonate: step 3/3.</text>
</comment>
<dbReference type="PANTHER" id="PTHR43668">
    <property type="entry name" value="ALLANTOINASE"/>
    <property type="match status" value="1"/>
</dbReference>
<dbReference type="GO" id="GO:0006145">
    <property type="term" value="P:purine nucleobase catabolic process"/>
    <property type="evidence" value="ECO:0007669"/>
    <property type="project" value="TreeGrafter"/>
</dbReference>
<feature type="binding site" evidence="6">
    <location>
        <position position="280"/>
    </location>
    <ligand>
        <name>substrate</name>
    </ligand>
</feature>
<reference evidence="8" key="1">
    <citation type="submission" date="2010-05" db="EMBL/GenBank/DDBJ databases">
        <title>The draft genome of Desulfonatronospira thiodismutans ASO3-1.</title>
        <authorList>
            <consortium name="US DOE Joint Genome Institute (JGI-PGF)"/>
            <person name="Lucas S."/>
            <person name="Copeland A."/>
            <person name="Lapidus A."/>
            <person name="Cheng J.-F."/>
            <person name="Bruce D."/>
            <person name="Goodwin L."/>
            <person name="Pitluck S."/>
            <person name="Chertkov O."/>
            <person name="Brettin T."/>
            <person name="Detter J.C."/>
            <person name="Han C."/>
            <person name="Land M.L."/>
            <person name="Hauser L."/>
            <person name="Kyrpides N."/>
            <person name="Mikhailova N."/>
            <person name="Muyzer G."/>
            <person name="Woyke T."/>
        </authorList>
    </citation>
    <scope>NUCLEOTIDE SEQUENCE [LARGE SCALE GENOMIC DNA]</scope>
    <source>
        <strain evidence="8">ASO3-1</strain>
    </source>
</reference>
<comment type="catalytic activity">
    <reaction evidence="6">
        <text>(S)-dihydroorotate + H2O = N-carbamoyl-L-aspartate + H(+)</text>
        <dbReference type="Rhea" id="RHEA:24296"/>
        <dbReference type="ChEBI" id="CHEBI:15377"/>
        <dbReference type="ChEBI" id="CHEBI:15378"/>
        <dbReference type="ChEBI" id="CHEBI:30864"/>
        <dbReference type="ChEBI" id="CHEBI:32814"/>
        <dbReference type="EC" id="3.5.2.3"/>
    </reaction>
</comment>
<evidence type="ECO:0000256" key="3">
    <source>
        <dbReference type="ARBA" id="ARBA00022723"/>
    </source>
</evidence>
<keyword evidence="4 6" id="KW-0378">Hydrolase</keyword>
<dbReference type="GO" id="GO:0044205">
    <property type="term" value="P:'de novo' UMP biosynthetic process"/>
    <property type="evidence" value="ECO:0007669"/>
    <property type="project" value="UniProtKB-UniRule"/>
</dbReference>
<feature type="binding site" evidence="6">
    <location>
        <position position="181"/>
    </location>
    <ligand>
        <name>Zn(2+)</name>
        <dbReference type="ChEBI" id="CHEBI:29105"/>
        <label>2</label>
    </ligand>
</feature>
<dbReference type="SUPFAM" id="SSF51338">
    <property type="entry name" value="Composite domain of metallo-dependent hydrolases"/>
    <property type="match status" value="1"/>
</dbReference>
<comment type="cofactor">
    <cofactor evidence="6">
        <name>Zn(2+)</name>
        <dbReference type="ChEBI" id="CHEBI:29105"/>
    </cofactor>
    <text evidence="6">Binds 2 Zn(2+) ions per subunit.</text>
</comment>
<dbReference type="HAMAP" id="MF_00220_B">
    <property type="entry name" value="PyrC_classI_B"/>
    <property type="match status" value="1"/>
</dbReference>
<comment type="caution">
    <text evidence="8">The sequence shown here is derived from an EMBL/GenBank/DDBJ whole genome shotgun (WGS) entry which is preliminary data.</text>
</comment>
<dbReference type="InterPro" id="IPR050138">
    <property type="entry name" value="DHOase/Allantoinase_Hydrolase"/>
</dbReference>